<feature type="domain" description="Water stress and hypersensitive response" evidence="2">
    <location>
        <begin position="55"/>
        <end position="171"/>
    </location>
</feature>
<organism evidence="3 4">
    <name type="scientific">Deinococcus taklimakanensis</name>
    <dbReference type="NCBI Taxonomy" id="536443"/>
    <lineage>
        <taxon>Bacteria</taxon>
        <taxon>Thermotogati</taxon>
        <taxon>Deinococcota</taxon>
        <taxon>Deinococci</taxon>
        <taxon>Deinococcales</taxon>
        <taxon>Deinococcaceae</taxon>
        <taxon>Deinococcus</taxon>
    </lineage>
</organism>
<dbReference type="InterPro" id="IPR004864">
    <property type="entry name" value="LEA_2"/>
</dbReference>
<gene>
    <name evidence="3" type="ORF">ACFSR9_05950</name>
</gene>
<comment type="caution">
    <text evidence="3">The sequence shown here is derived from an EMBL/GenBank/DDBJ whole genome shotgun (WGS) entry which is preliminary data.</text>
</comment>
<dbReference type="SUPFAM" id="SSF117070">
    <property type="entry name" value="LEA14-like"/>
    <property type="match status" value="1"/>
</dbReference>
<accession>A0ABW5P195</accession>
<dbReference type="Gene3D" id="2.60.40.1820">
    <property type="match status" value="1"/>
</dbReference>
<dbReference type="PROSITE" id="PS51257">
    <property type="entry name" value="PROKAR_LIPOPROTEIN"/>
    <property type="match status" value="1"/>
</dbReference>
<dbReference type="EMBL" id="JBHUMK010000022">
    <property type="protein sequence ID" value="MFD2608985.1"/>
    <property type="molecule type" value="Genomic_DNA"/>
</dbReference>
<feature type="chain" id="PRO_5046598024" evidence="1">
    <location>
        <begin position="24"/>
        <end position="183"/>
    </location>
</feature>
<protein>
    <submittedName>
        <fullName evidence="3">LEA type 2 family protein</fullName>
    </submittedName>
</protein>
<evidence type="ECO:0000259" key="2">
    <source>
        <dbReference type="SMART" id="SM00769"/>
    </source>
</evidence>
<evidence type="ECO:0000256" key="1">
    <source>
        <dbReference type="SAM" id="SignalP"/>
    </source>
</evidence>
<keyword evidence="1" id="KW-0732">Signal</keyword>
<evidence type="ECO:0000313" key="4">
    <source>
        <dbReference type="Proteomes" id="UP001597475"/>
    </source>
</evidence>
<keyword evidence="4" id="KW-1185">Reference proteome</keyword>
<dbReference type="Proteomes" id="UP001597475">
    <property type="component" value="Unassembled WGS sequence"/>
</dbReference>
<dbReference type="Pfam" id="PF03168">
    <property type="entry name" value="LEA_2"/>
    <property type="match status" value="1"/>
</dbReference>
<reference evidence="4" key="1">
    <citation type="journal article" date="2019" name="Int. J. Syst. Evol. Microbiol.">
        <title>The Global Catalogue of Microorganisms (GCM) 10K type strain sequencing project: providing services to taxonomists for standard genome sequencing and annotation.</title>
        <authorList>
            <consortium name="The Broad Institute Genomics Platform"/>
            <consortium name="The Broad Institute Genome Sequencing Center for Infectious Disease"/>
            <person name="Wu L."/>
            <person name="Ma J."/>
        </authorList>
    </citation>
    <scope>NUCLEOTIDE SEQUENCE [LARGE SCALE GENOMIC DNA]</scope>
    <source>
        <strain evidence="4">KCTC 33842</strain>
    </source>
</reference>
<dbReference type="InterPro" id="IPR013990">
    <property type="entry name" value="WHy-dom"/>
</dbReference>
<feature type="signal peptide" evidence="1">
    <location>
        <begin position="1"/>
        <end position="23"/>
    </location>
</feature>
<name>A0ABW5P195_9DEIO</name>
<dbReference type="RefSeq" id="WP_386843999.1">
    <property type="nucleotide sequence ID" value="NZ_JBHUMK010000022.1"/>
</dbReference>
<dbReference type="SMART" id="SM00769">
    <property type="entry name" value="WHy"/>
    <property type="match status" value="1"/>
</dbReference>
<proteinExistence type="predicted"/>
<evidence type="ECO:0000313" key="3">
    <source>
        <dbReference type="EMBL" id="MFD2608985.1"/>
    </source>
</evidence>
<sequence length="183" mass="18822">MRRLPLLPALALSSLAASLSACAPGQPLVQVPTVEVTRIQLTGLTLPASSLLGNLLPGGLSGGAVSVPTANVALDLRVTNPNALPLNMANLGADLIVDGAHMGHVDLPNVALPARGAAQQRAEIALPVTLDTAANFLKVARGQLVTYRLDGAFTLNLGALGQPTFGPFTLTQGQWKQAPLLNF</sequence>